<reference evidence="1 2" key="1">
    <citation type="submission" date="2020-08" db="EMBL/GenBank/DDBJ databases">
        <title>Genome public.</title>
        <authorList>
            <person name="Liu C."/>
            <person name="Sun Q."/>
        </authorList>
    </citation>
    <scope>NUCLEOTIDE SEQUENCE [LARGE SCALE GENOMIC DNA]</scope>
    <source>
        <strain evidence="1 2">NSJ-6</strain>
    </source>
</reference>
<gene>
    <name evidence="1" type="ORF">H8S20_01015</name>
</gene>
<dbReference type="RefSeq" id="WP_186859061.1">
    <property type="nucleotide sequence ID" value="NZ_JACOOO010000001.1"/>
</dbReference>
<organism evidence="1 2">
    <name type="scientific">Clostridium hominis</name>
    <dbReference type="NCBI Taxonomy" id="2763036"/>
    <lineage>
        <taxon>Bacteria</taxon>
        <taxon>Bacillati</taxon>
        <taxon>Bacillota</taxon>
        <taxon>Clostridia</taxon>
        <taxon>Eubacteriales</taxon>
        <taxon>Clostridiaceae</taxon>
        <taxon>Clostridium</taxon>
    </lineage>
</organism>
<evidence type="ECO:0000313" key="1">
    <source>
        <dbReference type="EMBL" id="MBC5627466.1"/>
    </source>
</evidence>
<proteinExistence type="predicted"/>
<accession>A0ABR7D7V1</accession>
<evidence type="ECO:0000313" key="2">
    <source>
        <dbReference type="Proteomes" id="UP000596929"/>
    </source>
</evidence>
<sequence>MQEEVLRLLNQYKETETIMTQYINLLNEKDYAQGKIDLIKTIIADLENLLKVSN</sequence>
<dbReference type="EMBL" id="JACOOO010000001">
    <property type="protein sequence ID" value="MBC5627466.1"/>
    <property type="molecule type" value="Genomic_DNA"/>
</dbReference>
<protein>
    <submittedName>
        <fullName evidence="1">Uncharacterized protein</fullName>
    </submittedName>
</protein>
<comment type="caution">
    <text evidence="1">The sequence shown here is derived from an EMBL/GenBank/DDBJ whole genome shotgun (WGS) entry which is preliminary data.</text>
</comment>
<name>A0ABR7D7V1_9CLOT</name>
<dbReference type="Proteomes" id="UP000596929">
    <property type="component" value="Unassembled WGS sequence"/>
</dbReference>
<keyword evidence="2" id="KW-1185">Reference proteome</keyword>